<sequence>MKVKLIILLFILTCSKLLPVNFEFSFGGSLGSTIDFSQVVSSLDIAKPLEGSRIDYGFSASGFLDIGANFELQDSEVLKGVSILFETGYYYYMRYRTETENIDKKNKFKYHNLILGVLPKFNFNNGISFGIGAGIFMPLYSWIGQKINDKTEASPLGLGIYGGLSKIDFKKIINMYKVPIMPYVKLNLEKNFYISELWAFKIGANLIYNFGMEFDTDNLRKNTTKYTFDEYKFYSLSFEVFFGFGFGRPK</sequence>
<proteinExistence type="predicted"/>
<comment type="caution">
    <text evidence="1">The sequence shown here is derived from an EMBL/GenBank/DDBJ whole genome shotgun (WGS) entry which is preliminary data.</text>
</comment>
<dbReference type="RefSeq" id="WP_137997688.1">
    <property type="nucleotide sequence ID" value="NZ_SJDU01000048.1"/>
</dbReference>
<name>A0ABY2TSV3_9SPIR</name>
<evidence type="ECO:0008006" key="3">
    <source>
        <dbReference type="Google" id="ProtNLM"/>
    </source>
</evidence>
<organism evidence="1 2">
    <name type="scientific">Brachyspira catarrhinii</name>
    <dbReference type="NCBI Taxonomy" id="2528966"/>
    <lineage>
        <taxon>Bacteria</taxon>
        <taxon>Pseudomonadati</taxon>
        <taxon>Spirochaetota</taxon>
        <taxon>Spirochaetia</taxon>
        <taxon>Brachyspirales</taxon>
        <taxon>Brachyspiraceae</taxon>
        <taxon>Brachyspira</taxon>
    </lineage>
</organism>
<evidence type="ECO:0000313" key="1">
    <source>
        <dbReference type="EMBL" id="TKZ35844.1"/>
    </source>
</evidence>
<dbReference type="EMBL" id="SJDU01000048">
    <property type="protein sequence ID" value="TKZ35844.1"/>
    <property type="molecule type" value="Genomic_DNA"/>
</dbReference>
<reference evidence="1 2" key="1">
    <citation type="journal article" date="2019" name="Anaerobe">
        <title>Brachyspira catarrhinii sp. nov., an anaerobic intestinal spirochaete isolated from vervet monkeys may have been misidentified as Brachyspira aalborgi in previous studies.</title>
        <authorList>
            <person name="Phillips N.D."/>
            <person name="La T."/>
            <person name="Hampson D.J."/>
        </authorList>
    </citation>
    <scope>NUCLEOTIDE SEQUENCE [LARGE SCALE GENOMIC DNA]</scope>
    <source>
        <strain evidence="1 2">Z12</strain>
    </source>
</reference>
<protein>
    <recommendedName>
        <fullName evidence="3">PorT family protein</fullName>
    </recommendedName>
</protein>
<dbReference type="Proteomes" id="UP000310168">
    <property type="component" value="Unassembled WGS sequence"/>
</dbReference>
<keyword evidence="2" id="KW-1185">Reference proteome</keyword>
<accession>A0ABY2TSV3</accession>
<gene>
    <name evidence="1" type="ORF">EZH24_03200</name>
</gene>
<evidence type="ECO:0000313" key="2">
    <source>
        <dbReference type="Proteomes" id="UP000310168"/>
    </source>
</evidence>